<feature type="transmembrane region" description="Helical" evidence="19">
    <location>
        <begin position="64"/>
        <end position="80"/>
    </location>
</feature>
<dbReference type="Pfam" id="PF03062">
    <property type="entry name" value="MBOAT"/>
    <property type="match status" value="2"/>
</dbReference>
<name>A0A7R9LGB8_9ACAR</name>
<evidence type="ECO:0000256" key="6">
    <source>
        <dbReference type="ARBA" id="ARBA00022679"/>
    </source>
</evidence>
<dbReference type="PANTHER" id="PTHR13906:SF14">
    <property type="entry name" value="LYSOPHOSPHOLIPID ACYLTRANSFERASE 5"/>
    <property type="match status" value="1"/>
</dbReference>
<organism evidence="20">
    <name type="scientific">Medioppia subpectinata</name>
    <dbReference type="NCBI Taxonomy" id="1979941"/>
    <lineage>
        <taxon>Eukaryota</taxon>
        <taxon>Metazoa</taxon>
        <taxon>Ecdysozoa</taxon>
        <taxon>Arthropoda</taxon>
        <taxon>Chelicerata</taxon>
        <taxon>Arachnida</taxon>
        <taxon>Acari</taxon>
        <taxon>Acariformes</taxon>
        <taxon>Sarcoptiformes</taxon>
        <taxon>Oribatida</taxon>
        <taxon>Brachypylina</taxon>
        <taxon>Oppioidea</taxon>
        <taxon>Oppiidae</taxon>
        <taxon>Medioppia</taxon>
    </lineage>
</organism>
<evidence type="ECO:0000256" key="8">
    <source>
        <dbReference type="ARBA" id="ARBA00022824"/>
    </source>
</evidence>
<dbReference type="EC" id="2.3.1.n6" evidence="17"/>
<comment type="similarity">
    <text evidence="4">Belongs to the membrane-bound acyltransferase family.</text>
</comment>
<feature type="transmembrane region" description="Helical" evidence="19">
    <location>
        <begin position="291"/>
        <end position="312"/>
    </location>
</feature>
<protein>
    <recommendedName>
        <fullName evidence="18">Lysophospholipid acyltransferase 5</fullName>
        <ecNumber evidence="16">2.3.1.23</ecNumber>
        <ecNumber evidence="17">2.3.1.n6</ecNumber>
    </recommendedName>
</protein>
<evidence type="ECO:0000256" key="9">
    <source>
        <dbReference type="ARBA" id="ARBA00022989"/>
    </source>
</evidence>
<evidence type="ECO:0000256" key="12">
    <source>
        <dbReference type="ARBA" id="ARBA00023209"/>
    </source>
</evidence>
<feature type="transmembrane region" description="Helical" evidence="19">
    <location>
        <begin position="40"/>
        <end position="57"/>
    </location>
</feature>
<sequence>GYPLCILYNLLLADKPVIVKHLYYTSCGLFLCYFNYGIDTIHSVVNCLFVYIVLTYIGPKRSAIALNLTFCMTYLLWGYYVTQIGSEYSFTWTIPQCVLTLRLIALTFDVYDGHRNAKSLNSSPINSKKGNSQTDERRAINEDTAVAKIPTLFELLSHAYFPGSFLMGPQVKYNNYMKYIESNENFLPKCWLPGLKRLVVGLTYLAIYQIGSQYWPTQYMLSQEFEGVCIISGASYDKKSGSVYECSNVHVINFETATTFGGLIRSFNLTTNEFAAKYLFKRLKFMGSRMASHFFTLFFLALWHGWSTGYYVTFGMEFLIMKMEWEVRYL</sequence>
<evidence type="ECO:0000256" key="5">
    <source>
        <dbReference type="ARBA" id="ARBA00022516"/>
    </source>
</evidence>
<dbReference type="OrthoDB" id="5974730at2759"/>
<dbReference type="EMBL" id="CAJPIZ010024539">
    <property type="protein sequence ID" value="CAG2118504.1"/>
    <property type="molecule type" value="Genomic_DNA"/>
</dbReference>
<comment type="pathway">
    <text evidence="15">Phospholipid metabolism.</text>
</comment>
<evidence type="ECO:0000256" key="16">
    <source>
        <dbReference type="ARBA" id="ARBA00026120"/>
    </source>
</evidence>
<keyword evidence="8" id="KW-0256">Endoplasmic reticulum</keyword>
<evidence type="ECO:0000256" key="15">
    <source>
        <dbReference type="ARBA" id="ARBA00025707"/>
    </source>
</evidence>
<dbReference type="AlphaFoldDB" id="A0A7R9LGB8"/>
<keyword evidence="9 19" id="KW-1133">Transmembrane helix</keyword>
<keyword evidence="6" id="KW-0808">Transferase</keyword>
<evidence type="ECO:0000256" key="2">
    <source>
        <dbReference type="ARBA" id="ARBA00004240"/>
    </source>
</evidence>
<evidence type="ECO:0000256" key="1">
    <source>
        <dbReference type="ARBA" id="ARBA00004141"/>
    </source>
</evidence>
<keyword evidence="10" id="KW-0443">Lipid metabolism</keyword>
<dbReference type="GO" id="GO:0030258">
    <property type="term" value="P:lipid modification"/>
    <property type="evidence" value="ECO:0007669"/>
    <property type="project" value="TreeGrafter"/>
</dbReference>
<evidence type="ECO:0000256" key="19">
    <source>
        <dbReference type="SAM" id="Phobius"/>
    </source>
</evidence>
<dbReference type="GO" id="GO:0071617">
    <property type="term" value="F:lysophospholipid acyltransferase activity"/>
    <property type="evidence" value="ECO:0007669"/>
    <property type="project" value="TreeGrafter"/>
</dbReference>
<evidence type="ECO:0000256" key="17">
    <source>
        <dbReference type="ARBA" id="ARBA00038923"/>
    </source>
</evidence>
<keyword evidence="13" id="KW-1208">Phospholipid metabolism</keyword>
<comment type="subcellular location">
    <subcellularLocation>
        <location evidence="2">Endoplasmic reticulum</location>
    </subcellularLocation>
    <subcellularLocation>
        <location evidence="1">Membrane</location>
        <topology evidence="1">Multi-pass membrane protein</topology>
    </subcellularLocation>
</comment>
<dbReference type="Proteomes" id="UP000759131">
    <property type="component" value="Unassembled WGS sequence"/>
</dbReference>
<dbReference type="EC" id="2.3.1.23" evidence="16"/>
<dbReference type="GO" id="GO:0047184">
    <property type="term" value="F:1-acylglycerophosphocholine O-acyltransferase activity"/>
    <property type="evidence" value="ECO:0007669"/>
    <property type="project" value="UniProtKB-EC"/>
</dbReference>
<gene>
    <name evidence="20" type="ORF">OSB1V03_LOCUS18455</name>
</gene>
<keyword evidence="7 19" id="KW-0812">Transmembrane</keyword>
<evidence type="ECO:0000256" key="13">
    <source>
        <dbReference type="ARBA" id="ARBA00023264"/>
    </source>
</evidence>
<feature type="non-terminal residue" evidence="20">
    <location>
        <position position="1"/>
    </location>
</feature>
<comment type="pathway">
    <text evidence="3">Lipid metabolism; phospholipid metabolism.</text>
</comment>
<reference evidence="20" key="1">
    <citation type="submission" date="2020-11" db="EMBL/GenBank/DDBJ databases">
        <authorList>
            <person name="Tran Van P."/>
        </authorList>
    </citation>
    <scope>NUCLEOTIDE SEQUENCE</scope>
</reference>
<evidence type="ECO:0000256" key="10">
    <source>
        <dbReference type="ARBA" id="ARBA00023098"/>
    </source>
</evidence>
<evidence type="ECO:0000256" key="7">
    <source>
        <dbReference type="ARBA" id="ARBA00022692"/>
    </source>
</evidence>
<proteinExistence type="inferred from homology"/>
<keyword evidence="12" id="KW-0594">Phospholipid biosynthesis</keyword>
<dbReference type="GO" id="GO:0005783">
    <property type="term" value="C:endoplasmic reticulum"/>
    <property type="evidence" value="ECO:0007669"/>
    <property type="project" value="UniProtKB-SubCell"/>
</dbReference>
<evidence type="ECO:0000313" key="21">
    <source>
        <dbReference type="Proteomes" id="UP000759131"/>
    </source>
</evidence>
<evidence type="ECO:0000256" key="18">
    <source>
        <dbReference type="ARBA" id="ARBA00039721"/>
    </source>
</evidence>
<evidence type="ECO:0000256" key="11">
    <source>
        <dbReference type="ARBA" id="ARBA00023136"/>
    </source>
</evidence>
<dbReference type="GO" id="GO:0006656">
    <property type="term" value="P:phosphatidylcholine biosynthetic process"/>
    <property type="evidence" value="ECO:0007669"/>
    <property type="project" value="TreeGrafter"/>
</dbReference>
<keyword evidence="5" id="KW-0444">Lipid biosynthesis</keyword>
<evidence type="ECO:0000256" key="14">
    <source>
        <dbReference type="ARBA" id="ARBA00023315"/>
    </source>
</evidence>
<keyword evidence="21" id="KW-1185">Reference proteome</keyword>
<dbReference type="InterPro" id="IPR004299">
    <property type="entry name" value="MBOAT_fam"/>
</dbReference>
<dbReference type="GO" id="GO:0016020">
    <property type="term" value="C:membrane"/>
    <property type="evidence" value="ECO:0007669"/>
    <property type="project" value="UniProtKB-SubCell"/>
</dbReference>
<evidence type="ECO:0000313" key="20">
    <source>
        <dbReference type="EMBL" id="CAD7640991.1"/>
    </source>
</evidence>
<keyword evidence="11 19" id="KW-0472">Membrane</keyword>
<dbReference type="EMBL" id="OC879114">
    <property type="protein sequence ID" value="CAD7640991.1"/>
    <property type="molecule type" value="Genomic_DNA"/>
</dbReference>
<evidence type="ECO:0000256" key="4">
    <source>
        <dbReference type="ARBA" id="ARBA00010323"/>
    </source>
</evidence>
<dbReference type="InterPro" id="IPR049941">
    <property type="entry name" value="LPLAT_7/PORCN-like"/>
</dbReference>
<accession>A0A7R9LGB8</accession>
<keyword evidence="14" id="KW-0012">Acyltransferase</keyword>
<dbReference type="PANTHER" id="PTHR13906">
    <property type="entry name" value="PORCUPINE"/>
    <property type="match status" value="1"/>
</dbReference>
<evidence type="ECO:0000256" key="3">
    <source>
        <dbReference type="ARBA" id="ARBA00005074"/>
    </source>
</evidence>